<dbReference type="RefSeq" id="WP_184160783.1">
    <property type="nucleotide sequence ID" value="NZ_JACHLN010000001.1"/>
</dbReference>
<organism evidence="1 2">
    <name type="scientific">Sphingomonas kyeonggiensis</name>
    <dbReference type="NCBI Taxonomy" id="1268553"/>
    <lineage>
        <taxon>Bacteria</taxon>
        <taxon>Pseudomonadati</taxon>
        <taxon>Pseudomonadota</taxon>
        <taxon>Alphaproteobacteria</taxon>
        <taxon>Sphingomonadales</taxon>
        <taxon>Sphingomonadaceae</taxon>
        <taxon>Sphingomonas</taxon>
    </lineage>
</organism>
<sequence>MTDPAVSGAIARHIEELEVALRHATNVMDRMLGREAGRIIQRKMKAFGWDGEIDEELDPVCWVAQKSWRTAGGTNDAFDLYINFEGTDCNDGQPPETWVGQFMGFAGSGMQLVLGSNALGRAKWKSVLREQVELVDQLMNSGFRCDAREGRLAVAVQIDKEALISGFEDGDVAEALLPIEAAIDRIHAAEPILDRLVAAIRAKI</sequence>
<evidence type="ECO:0000313" key="1">
    <source>
        <dbReference type="EMBL" id="MBB4836979.1"/>
    </source>
</evidence>
<reference evidence="1 2" key="1">
    <citation type="submission" date="2020-08" db="EMBL/GenBank/DDBJ databases">
        <title>Functional genomics of gut bacteria from endangered species of beetles.</title>
        <authorList>
            <person name="Carlos-Shanley C."/>
        </authorList>
    </citation>
    <scope>NUCLEOTIDE SEQUENCE [LARGE SCALE GENOMIC DNA]</scope>
    <source>
        <strain evidence="1 2">S00224</strain>
    </source>
</reference>
<gene>
    <name evidence="1" type="ORF">HNP52_000030</name>
</gene>
<comment type="caution">
    <text evidence="1">The sequence shown here is derived from an EMBL/GenBank/DDBJ whole genome shotgun (WGS) entry which is preliminary data.</text>
</comment>
<accession>A0A7W7JXC8</accession>
<dbReference type="Proteomes" id="UP000575241">
    <property type="component" value="Unassembled WGS sequence"/>
</dbReference>
<protein>
    <submittedName>
        <fullName evidence="1">Uncharacterized protein</fullName>
    </submittedName>
</protein>
<dbReference type="AlphaFoldDB" id="A0A7W7JXC8"/>
<evidence type="ECO:0000313" key="2">
    <source>
        <dbReference type="Proteomes" id="UP000575241"/>
    </source>
</evidence>
<proteinExistence type="predicted"/>
<name>A0A7W7JXC8_9SPHN</name>
<keyword evidence="2" id="KW-1185">Reference proteome</keyword>
<dbReference type="EMBL" id="JACHLN010000001">
    <property type="protein sequence ID" value="MBB4836979.1"/>
    <property type="molecule type" value="Genomic_DNA"/>
</dbReference>